<accession>B5Y6H6</accession>
<reference evidence="4" key="1">
    <citation type="submission" date="2008-08" db="EMBL/GenBank/DDBJ databases">
        <title>The complete genome sequence of Coprothermobacter proteolyticus strain ATCC 5245 / DSM 5265 / BT.</title>
        <authorList>
            <person name="Dodson R.J."/>
            <person name="Durkin A.S."/>
            <person name="Wu M."/>
            <person name="Eisen J."/>
            <person name="Sutton G."/>
        </authorList>
    </citation>
    <scope>NUCLEOTIDE SEQUENCE [LARGE SCALE GENOMIC DNA]</scope>
    <source>
        <strain evidence="4">ATCC 35245 / DSM 5265 / OCM 4 / BT</strain>
    </source>
</reference>
<dbReference type="SUPFAM" id="SSF56317">
    <property type="entry name" value="Carbon-nitrogen hydrolase"/>
    <property type="match status" value="1"/>
</dbReference>
<dbReference type="EMBL" id="CP001145">
    <property type="protein sequence ID" value="ACI16886.1"/>
    <property type="molecule type" value="Genomic_DNA"/>
</dbReference>
<dbReference type="GO" id="GO:0000257">
    <property type="term" value="F:nitrilase activity"/>
    <property type="evidence" value="ECO:0007669"/>
    <property type="project" value="UniProtKB-EC"/>
</dbReference>
<evidence type="ECO:0000313" key="3">
    <source>
        <dbReference type="EMBL" id="ACI16886.1"/>
    </source>
</evidence>
<dbReference type="InterPro" id="IPR050345">
    <property type="entry name" value="Aliph_Amidase/BUP"/>
</dbReference>
<gene>
    <name evidence="3" type="ordered locus">COPRO5265_0001</name>
</gene>
<organism evidence="3 4">
    <name type="scientific">Coprothermobacter proteolyticus (strain ATCC 35245 / DSM 5265 / OCM 4 / BT)</name>
    <dbReference type="NCBI Taxonomy" id="309798"/>
    <lineage>
        <taxon>Bacteria</taxon>
        <taxon>Pseudomonadati</taxon>
        <taxon>Coprothermobacterota</taxon>
        <taxon>Coprothermobacteria</taxon>
        <taxon>Coprothermobacterales</taxon>
        <taxon>Coprothermobacteraceae</taxon>
        <taxon>Coprothermobacter</taxon>
    </lineage>
</organism>
<dbReference type="AlphaFoldDB" id="B5Y6H6"/>
<dbReference type="CDD" id="cd07197">
    <property type="entry name" value="nitrilase"/>
    <property type="match status" value="1"/>
</dbReference>
<dbReference type="InterPro" id="IPR036526">
    <property type="entry name" value="C-N_Hydrolase_sf"/>
</dbReference>
<proteinExistence type="predicted"/>
<protein>
    <submittedName>
        <fullName evidence="3">Putative nitrilase 2</fullName>
        <ecNumber evidence="3">3.5.5.1</ecNumber>
    </submittedName>
</protein>
<dbReference type="Pfam" id="PF00795">
    <property type="entry name" value="CN_hydrolase"/>
    <property type="match status" value="1"/>
</dbReference>
<reference evidence="3 4" key="2">
    <citation type="journal article" date="2014" name="Genome Announc.">
        <title>Complete Genome Sequence of Coprothermobacter proteolyticus DSM 5265.</title>
        <authorList>
            <person name="Alexiev A."/>
            <person name="Coil D.A."/>
            <person name="Badger J.H."/>
            <person name="Enticknap J."/>
            <person name="Ward N."/>
            <person name="Robb F.T."/>
            <person name="Eisen J.A."/>
        </authorList>
    </citation>
    <scope>NUCLEOTIDE SEQUENCE [LARGE SCALE GENOMIC DNA]</scope>
    <source>
        <strain evidence="4">ATCC 35245 / DSM 5265 / OCM 4 / BT</strain>
    </source>
</reference>
<dbReference type="Proteomes" id="UP000001732">
    <property type="component" value="Chromosome"/>
</dbReference>
<dbReference type="PANTHER" id="PTHR43674:SF2">
    <property type="entry name" value="BETA-UREIDOPROPIONASE"/>
    <property type="match status" value="1"/>
</dbReference>
<sequence length="255" mass="27951">MYGRRSQVKAALVVNEVTANLDANYEKVLSCIDECAQNGAQLIVFGEAAITGLINNDEPTHDFPLASPVPGPITDTLCKKATELNVHIATGILEKDGSKLYDSAILISPAENVVLKYRRMSPGWHGGRADPKVYCEGTEVSKCYTPLGSFAFLICGDLFDEHIRAEVCKLHPDWLLHLMARSLEDGSFDQAQWDKEKLEYVEQVKTCGITTLMVNYLASAELEDKNFGGAMVVLPSGQILSELPIGKEGILYVDL</sequence>
<dbReference type="Gene3D" id="3.60.110.10">
    <property type="entry name" value="Carbon-nitrogen hydrolase"/>
    <property type="match status" value="1"/>
</dbReference>
<keyword evidence="4" id="KW-1185">Reference proteome</keyword>
<feature type="domain" description="CN hydrolase" evidence="2">
    <location>
        <begin position="8"/>
        <end position="255"/>
    </location>
</feature>
<dbReference type="InterPro" id="IPR003010">
    <property type="entry name" value="C-N_Hydrolase"/>
</dbReference>
<evidence type="ECO:0000256" key="1">
    <source>
        <dbReference type="ARBA" id="ARBA00022801"/>
    </source>
</evidence>
<evidence type="ECO:0000313" key="4">
    <source>
        <dbReference type="Proteomes" id="UP000001732"/>
    </source>
</evidence>
<name>B5Y6H6_COPPD</name>
<dbReference type="EC" id="3.5.5.1" evidence="3"/>
<evidence type="ECO:0000259" key="2">
    <source>
        <dbReference type="PROSITE" id="PS50263"/>
    </source>
</evidence>
<dbReference type="PROSITE" id="PS50263">
    <property type="entry name" value="CN_HYDROLASE"/>
    <property type="match status" value="1"/>
</dbReference>
<keyword evidence="1 3" id="KW-0378">Hydrolase</keyword>
<dbReference type="PANTHER" id="PTHR43674">
    <property type="entry name" value="NITRILASE C965.09-RELATED"/>
    <property type="match status" value="1"/>
</dbReference>
<dbReference type="GO" id="GO:0016811">
    <property type="term" value="F:hydrolase activity, acting on carbon-nitrogen (but not peptide) bonds, in linear amides"/>
    <property type="evidence" value="ECO:0007669"/>
    <property type="project" value="UniProtKB-ARBA"/>
</dbReference>